<keyword evidence="4" id="KW-1185">Reference proteome</keyword>
<accession>A0AAV3XXV6</accession>
<evidence type="ECO:0000259" key="2">
    <source>
        <dbReference type="Pfam" id="PF00017"/>
    </source>
</evidence>
<dbReference type="SUPFAM" id="SSF55550">
    <property type="entry name" value="SH2 domain"/>
    <property type="match status" value="1"/>
</dbReference>
<dbReference type="InterPro" id="IPR001217">
    <property type="entry name" value="STAT"/>
</dbReference>
<dbReference type="Gene3D" id="3.30.505.10">
    <property type="entry name" value="SH2 domain"/>
    <property type="match status" value="1"/>
</dbReference>
<proteinExistence type="predicted"/>
<dbReference type="InterPro" id="IPR036860">
    <property type="entry name" value="SH2_dom_sf"/>
</dbReference>
<sequence length="89" mass="9433">AIIGFVSKTQAQTWLASEPQGTFLLRFSDSEIGGITIAWTGLIIPGVGEGSGGSSGRAVGYHVRGLRFESQSGPSPFFFAPLYPPSTKW</sequence>
<feature type="non-terminal residue" evidence="3">
    <location>
        <position position="1"/>
    </location>
</feature>
<dbReference type="GO" id="GO:0007165">
    <property type="term" value="P:signal transduction"/>
    <property type="evidence" value="ECO:0007669"/>
    <property type="project" value="InterPro"/>
</dbReference>
<name>A0AAV3XXV6_9GAST</name>
<evidence type="ECO:0000313" key="3">
    <source>
        <dbReference type="EMBL" id="GFN74763.1"/>
    </source>
</evidence>
<dbReference type="PANTHER" id="PTHR11801">
    <property type="entry name" value="SIGNAL TRANSDUCER AND ACTIVATOR OF TRANSCRIPTION"/>
    <property type="match status" value="1"/>
</dbReference>
<evidence type="ECO:0000313" key="4">
    <source>
        <dbReference type="Proteomes" id="UP000735302"/>
    </source>
</evidence>
<comment type="caution">
    <text evidence="3">The sequence shown here is derived from an EMBL/GenBank/DDBJ whole genome shotgun (WGS) entry which is preliminary data.</text>
</comment>
<dbReference type="Proteomes" id="UP000735302">
    <property type="component" value="Unassembled WGS sequence"/>
</dbReference>
<dbReference type="EMBL" id="BLXT01000165">
    <property type="protein sequence ID" value="GFN74763.1"/>
    <property type="molecule type" value="Genomic_DNA"/>
</dbReference>
<dbReference type="AlphaFoldDB" id="A0AAV3XXV6"/>
<gene>
    <name evidence="3" type="ORF">PoB_000126900</name>
</gene>
<keyword evidence="1" id="KW-0727">SH2 domain</keyword>
<dbReference type="Pfam" id="PF00017">
    <property type="entry name" value="SH2"/>
    <property type="match status" value="1"/>
</dbReference>
<dbReference type="InterPro" id="IPR000980">
    <property type="entry name" value="SH2"/>
</dbReference>
<evidence type="ECO:0000256" key="1">
    <source>
        <dbReference type="ARBA" id="ARBA00022999"/>
    </source>
</evidence>
<feature type="non-terminal residue" evidence="3">
    <location>
        <position position="89"/>
    </location>
</feature>
<reference evidence="3 4" key="1">
    <citation type="journal article" date="2021" name="Elife">
        <title>Chloroplast acquisition without the gene transfer in kleptoplastic sea slugs, Plakobranchus ocellatus.</title>
        <authorList>
            <person name="Maeda T."/>
            <person name="Takahashi S."/>
            <person name="Yoshida T."/>
            <person name="Shimamura S."/>
            <person name="Takaki Y."/>
            <person name="Nagai Y."/>
            <person name="Toyoda A."/>
            <person name="Suzuki Y."/>
            <person name="Arimoto A."/>
            <person name="Ishii H."/>
            <person name="Satoh N."/>
            <person name="Nishiyama T."/>
            <person name="Hasebe M."/>
            <person name="Maruyama T."/>
            <person name="Minagawa J."/>
            <person name="Obokata J."/>
            <person name="Shigenobu S."/>
        </authorList>
    </citation>
    <scope>NUCLEOTIDE SEQUENCE [LARGE SCALE GENOMIC DNA]</scope>
</reference>
<dbReference type="GO" id="GO:0003700">
    <property type="term" value="F:DNA-binding transcription factor activity"/>
    <property type="evidence" value="ECO:0007669"/>
    <property type="project" value="InterPro"/>
</dbReference>
<organism evidence="3 4">
    <name type="scientific">Plakobranchus ocellatus</name>
    <dbReference type="NCBI Taxonomy" id="259542"/>
    <lineage>
        <taxon>Eukaryota</taxon>
        <taxon>Metazoa</taxon>
        <taxon>Spiralia</taxon>
        <taxon>Lophotrochozoa</taxon>
        <taxon>Mollusca</taxon>
        <taxon>Gastropoda</taxon>
        <taxon>Heterobranchia</taxon>
        <taxon>Euthyneura</taxon>
        <taxon>Panpulmonata</taxon>
        <taxon>Sacoglossa</taxon>
        <taxon>Placobranchoidea</taxon>
        <taxon>Plakobranchidae</taxon>
        <taxon>Plakobranchus</taxon>
    </lineage>
</organism>
<protein>
    <submittedName>
        <fullName evidence="3">Signal transducer and activator of transcription</fullName>
    </submittedName>
</protein>
<feature type="domain" description="SH2" evidence="2">
    <location>
        <begin position="3"/>
        <end position="39"/>
    </location>
</feature>